<proteinExistence type="predicted"/>
<accession>A0A2X3HGB7</accession>
<sequence length="47" mass="5179">MAEGVLKQMQVSQQIVETDAVADNGQRGHQREKSQPFTNGRMTASFA</sequence>
<protein>
    <submittedName>
        <fullName evidence="2">Uncharacterized protein</fullName>
    </submittedName>
</protein>
<feature type="region of interest" description="Disordered" evidence="1">
    <location>
        <begin position="19"/>
        <end position="47"/>
    </location>
</feature>
<name>A0A2X3HGB7_KLEPN</name>
<dbReference type="EMBL" id="UASN01000024">
    <property type="protein sequence ID" value="SQC71633.1"/>
    <property type="molecule type" value="Genomic_DNA"/>
</dbReference>
<evidence type="ECO:0000256" key="1">
    <source>
        <dbReference type="SAM" id="MobiDB-lite"/>
    </source>
</evidence>
<evidence type="ECO:0000313" key="2">
    <source>
        <dbReference type="EMBL" id="SQC71633.1"/>
    </source>
</evidence>
<dbReference type="AlphaFoldDB" id="A0A2X3HGB7"/>
<reference evidence="2 3" key="1">
    <citation type="submission" date="2018-06" db="EMBL/GenBank/DDBJ databases">
        <authorList>
            <consortium name="Pathogen Informatics"/>
            <person name="Doyle S."/>
        </authorList>
    </citation>
    <scope>NUCLEOTIDE SEQUENCE [LARGE SCALE GENOMIC DNA]</scope>
    <source>
        <strain evidence="2 3">NCTC9601</strain>
    </source>
</reference>
<gene>
    <name evidence="2" type="ORF">NCTC9601_06800</name>
</gene>
<dbReference type="Proteomes" id="UP000251123">
    <property type="component" value="Unassembled WGS sequence"/>
</dbReference>
<feature type="compositionally biased region" description="Polar residues" evidence="1">
    <location>
        <begin position="35"/>
        <end position="47"/>
    </location>
</feature>
<organism evidence="2 3">
    <name type="scientific">Klebsiella pneumoniae</name>
    <dbReference type="NCBI Taxonomy" id="573"/>
    <lineage>
        <taxon>Bacteria</taxon>
        <taxon>Pseudomonadati</taxon>
        <taxon>Pseudomonadota</taxon>
        <taxon>Gammaproteobacteria</taxon>
        <taxon>Enterobacterales</taxon>
        <taxon>Enterobacteriaceae</taxon>
        <taxon>Klebsiella/Raoultella group</taxon>
        <taxon>Klebsiella</taxon>
        <taxon>Klebsiella pneumoniae complex</taxon>
    </lineage>
</organism>
<evidence type="ECO:0000313" key="3">
    <source>
        <dbReference type="Proteomes" id="UP000251123"/>
    </source>
</evidence>